<organism evidence="3 4">
    <name type="scientific">Endocarpon pusillum (strain Z07020 / HMAS-L-300199)</name>
    <name type="common">Lichen-forming fungus</name>
    <dbReference type="NCBI Taxonomy" id="1263415"/>
    <lineage>
        <taxon>Eukaryota</taxon>
        <taxon>Fungi</taxon>
        <taxon>Dikarya</taxon>
        <taxon>Ascomycota</taxon>
        <taxon>Pezizomycotina</taxon>
        <taxon>Eurotiomycetes</taxon>
        <taxon>Chaetothyriomycetidae</taxon>
        <taxon>Verrucariales</taxon>
        <taxon>Verrucariaceae</taxon>
        <taxon>Endocarpon</taxon>
    </lineage>
</organism>
<dbReference type="eggNOG" id="ENOG502QS59">
    <property type="taxonomic scope" value="Eukaryota"/>
</dbReference>
<evidence type="ECO:0000256" key="1">
    <source>
        <dbReference type="SAM" id="MobiDB-lite"/>
    </source>
</evidence>
<dbReference type="OrthoDB" id="1708389at2759"/>
<keyword evidence="2" id="KW-0472">Membrane</keyword>
<reference evidence="4" key="1">
    <citation type="journal article" date="2014" name="BMC Genomics">
        <title>Genome characteristics reveal the impact of lichenization on lichen-forming fungus Endocarpon pusillum Hedwig (Verrucariales, Ascomycota).</title>
        <authorList>
            <person name="Wang Y.-Y."/>
            <person name="Liu B."/>
            <person name="Zhang X.-Y."/>
            <person name="Zhou Q.-M."/>
            <person name="Zhang T."/>
            <person name="Li H."/>
            <person name="Yu Y.-F."/>
            <person name="Zhang X.-L."/>
            <person name="Hao X.-Y."/>
            <person name="Wang M."/>
            <person name="Wang L."/>
            <person name="Wei J.-C."/>
        </authorList>
    </citation>
    <scope>NUCLEOTIDE SEQUENCE [LARGE SCALE GENOMIC DNA]</scope>
    <source>
        <strain evidence="4">Z07020 / HMAS-L-300199</strain>
    </source>
</reference>
<name>U1I0Q7_ENDPU</name>
<feature type="region of interest" description="Disordered" evidence="1">
    <location>
        <begin position="503"/>
        <end position="536"/>
    </location>
</feature>
<keyword evidence="2" id="KW-1133">Transmembrane helix</keyword>
<proteinExistence type="predicted"/>
<dbReference type="GeneID" id="19243825"/>
<keyword evidence="4" id="KW-1185">Reference proteome</keyword>
<gene>
    <name evidence="3" type="ORF">EPUS_08985</name>
</gene>
<dbReference type="GO" id="GO:0006915">
    <property type="term" value="P:apoptotic process"/>
    <property type="evidence" value="ECO:0007669"/>
    <property type="project" value="InterPro"/>
</dbReference>
<dbReference type="HOGENOM" id="CLU_022814_1_0_1"/>
<dbReference type="EMBL" id="KE720704">
    <property type="protein sequence ID" value="ERF76800.1"/>
    <property type="molecule type" value="Genomic_DNA"/>
</dbReference>
<feature type="compositionally biased region" description="Polar residues" evidence="1">
    <location>
        <begin position="503"/>
        <end position="521"/>
    </location>
</feature>
<feature type="transmembrane region" description="Helical" evidence="2">
    <location>
        <begin position="435"/>
        <end position="455"/>
    </location>
</feature>
<keyword evidence="2" id="KW-0812">Transmembrane</keyword>
<dbReference type="AlphaFoldDB" id="U1I0Q7"/>
<evidence type="ECO:0000313" key="4">
    <source>
        <dbReference type="Proteomes" id="UP000019373"/>
    </source>
</evidence>
<dbReference type="PANTHER" id="PTHR37402">
    <property type="entry name" value="GRAM DOMAIN-CONTAINING PROTEIN 4"/>
    <property type="match status" value="1"/>
</dbReference>
<feature type="transmembrane region" description="Helical" evidence="2">
    <location>
        <begin position="311"/>
        <end position="335"/>
    </location>
</feature>
<dbReference type="OMA" id="RVYRWEY"/>
<accession>U1I0Q7</accession>
<dbReference type="Proteomes" id="UP000019373">
    <property type="component" value="Unassembled WGS sequence"/>
</dbReference>
<dbReference type="InterPro" id="IPR037847">
    <property type="entry name" value="GRAMDC4"/>
</dbReference>
<dbReference type="RefSeq" id="XP_007785876.1">
    <property type="nucleotide sequence ID" value="XM_007787686.1"/>
</dbReference>
<evidence type="ECO:0000313" key="3">
    <source>
        <dbReference type="EMBL" id="ERF76800.1"/>
    </source>
</evidence>
<sequence length="634" mass="71373">MDSADDALASASTHLDRAPLNAYSTTELHHQDGHLTQNLIDADNESTSSPVDADSKVLAKVRTITTKVKAKLHPRKHDETFIHDDQRVIEGAKIAPTLAPPAPTARDEDRLFNALPEKPSGPSLKQVVAYPVNTVKSAVGRQGGDAYAENLAKTDITHGANVNIVRAYDIIANTTTDADRVQAMQDLERLKKSRQDSFVRWTMNRHVQLVRRVETDKLPRRPRTEFVEKIDHDRYRTQWKEYGDYLLHFYIERYGAQYIGTSDELPKATEGAIISVLERVVLTSAPYQKFLMKSSEVSLWKQPERSACYMAVYFILWWYDCLAGSALLALLGLVIKRRSCHPTIEELRQELERSENPDLTAWSIPQLIEQHGAQGWVSALVEKTGPSVLLQLEDMANFLEVLQNFYEWRDPNHTKASLGKLAMLSLVVIFTPSRLLVKSFLFVIGLIFFVLMPLWHRYPQYRLLTSPMKLIFWKVPTHAEWAVARLQAEAAFQLEAMQSAASGANDQGSTAMDDASTTNIADTPVHDGEHPGTLVGRYHCTSRNRHGNLTVTTQDVSFKPHLSKDRSWRLRYDQLKAIKKIVGTSTISSGDDLLFTDTEDNEFRTVGLSNRDQVFTQIVGYSNGGGGIGWQVNT</sequence>
<protein>
    <submittedName>
        <fullName evidence="3">Uncharacterized protein</fullName>
    </submittedName>
</protein>
<dbReference type="PANTHER" id="PTHR37402:SF1">
    <property type="entry name" value="GRAM DOMAIN-CONTAINING PROTEIN 4"/>
    <property type="match status" value="1"/>
</dbReference>
<evidence type="ECO:0000256" key="2">
    <source>
        <dbReference type="SAM" id="Phobius"/>
    </source>
</evidence>